<dbReference type="Pfam" id="PF00022">
    <property type="entry name" value="Actin"/>
    <property type="match status" value="1"/>
</dbReference>
<dbReference type="Gene3D" id="3.90.640.10">
    <property type="entry name" value="Actin, Chain A, domain 4"/>
    <property type="match status" value="2"/>
</dbReference>
<comment type="similarity">
    <text evidence="5">Belongs to the actin family.</text>
</comment>
<dbReference type="EMBL" id="OC914879">
    <property type="protein sequence ID" value="CAD7637158.1"/>
    <property type="molecule type" value="Genomic_DNA"/>
</dbReference>
<dbReference type="AlphaFoldDB" id="A0A7R9LBC4"/>
<name>A0A7R9LBC4_9ACAR</name>
<keyword evidence="4" id="KW-0539">Nucleus</keyword>
<proteinExistence type="inferred from homology"/>
<evidence type="ECO:0000256" key="4">
    <source>
        <dbReference type="ARBA" id="ARBA00023242"/>
    </source>
</evidence>
<evidence type="ECO:0000256" key="2">
    <source>
        <dbReference type="ARBA" id="ARBA00023015"/>
    </source>
</evidence>
<keyword evidence="3" id="KW-0804">Transcription</keyword>
<keyword evidence="2" id="KW-0805">Transcription regulation</keyword>
<comment type="subcellular location">
    <subcellularLocation>
        <location evidence="1">Nucleus</location>
    </subcellularLocation>
</comment>
<evidence type="ECO:0000313" key="8">
    <source>
        <dbReference type="Proteomes" id="UP000728032"/>
    </source>
</evidence>
<dbReference type="Gene3D" id="3.30.420.40">
    <property type="match status" value="4"/>
</dbReference>
<dbReference type="InterPro" id="IPR004000">
    <property type="entry name" value="Actin"/>
</dbReference>
<sequence>MESLEWMGDQELIPLPDIEYDTYRNTNIPVLIDWGAYRSRVGFATSSTPPLIFRSLISKQRAKKDSHVLVGNDIVDIEAVKRVLRSPFEFDVCTQFDSMETIFDYIFHCLSIDTNRVEHPVVLNEAFCVPLWSRTNAQELLFECYGIPSLLLGVDALFSLYHNLADIRNCLVICLGHYTCHVVVVMDGTVCCERSTRINLGGLNLSLYLQRLMQLKYPKLMSEFSFTKCEQIVQKFCRFSSDYQSDSSQWSHDLYFNQYVKRFKATKSVGSDTSQPTATEKFEQRTERLLKKVKTSLVKKREKQLIEWEDNRNQLKALLELVEDEEMADPALVAVSLHIYDIFCDVLSNKAYQNTGVKNLNELRSKLSELSAEIKQMKTQLNPKSVPEMTVIDEINEWQKQNNYDELQWISYIRQLRTNKMGENAWILNELLREYELESKRLKRLGMGDNVIEFGSELIRVPELLFSPNALIHYNQCGISEAIEEVVKQLDNPEISQTIFITGGCANIEGIVERIETDVTAIRPFGSPLSVIKANDVSLDSWRGERDSAQHFADQFVTKEEYYEFGPGFVKEFKCSNRYHI</sequence>
<dbReference type="EMBL" id="CAJPVJ010000054">
    <property type="protein sequence ID" value="CAG2159778.1"/>
    <property type="molecule type" value="Genomic_DNA"/>
</dbReference>
<keyword evidence="8" id="KW-1185">Reference proteome</keyword>
<dbReference type="Gene3D" id="2.30.36.70">
    <property type="entry name" value="Actin, Chain A, domain 2"/>
    <property type="match status" value="1"/>
</dbReference>
<dbReference type="Proteomes" id="UP000728032">
    <property type="component" value="Unassembled WGS sequence"/>
</dbReference>
<accession>A0A7R9LBC4</accession>
<evidence type="ECO:0000256" key="3">
    <source>
        <dbReference type="ARBA" id="ARBA00023163"/>
    </source>
</evidence>
<keyword evidence="6" id="KW-0175">Coiled coil</keyword>
<evidence type="ECO:0000256" key="1">
    <source>
        <dbReference type="ARBA" id="ARBA00004123"/>
    </source>
</evidence>
<dbReference type="PANTHER" id="PTHR11937">
    <property type="entry name" value="ACTIN"/>
    <property type="match status" value="1"/>
</dbReference>
<gene>
    <name evidence="7" type="ORF">ONB1V03_LOCUS647</name>
</gene>
<dbReference type="FunFam" id="3.30.420.40:FF:000122">
    <property type="entry name" value="ARP5 actin-related protein 5 homolog"/>
    <property type="match status" value="1"/>
</dbReference>
<evidence type="ECO:0000313" key="7">
    <source>
        <dbReference type="EMBL" id="CAD7637158.1"/>
    </source>
</evidence>
<evidence type="ECO:0008006" key="9">
    <source>
        <dbReference type="Google" id="ProtNLM"/>
    </source>
</evidence>
<evidence type="ECO:0000256" key="5">
    <source>
        <dbReference type="RuleBase" id="RU000487"/>
    </source>
</evidence>
<feature type="coiled-coil region" evidence="6">
    <location>
        <begin position="298"/>
        <end position="325"/>
    </location>
</feature>
<protein>
    <recommendedName>
        <fullName evidence="9">Actin-related protein 5</fullName>
    </recommendedName>
</protein>
<dbReference type="GO" id="GO:0005634">
    <property type="term" value="C:nucleus"/>
    <property type="evidence" value="ECO:0007669"/>
    <property type="project" value="UniProtKB-SubCell"/>
</dbReference>
<dbReference type="InterPro" id="IPR043129">
    <property type="entry name" value="ATPase_NBD"/>
</dbReference>
<reference evidence="7" key="1">
    <citation type="submission" date="2020-11" db="EMBL/GenBank/DDBJ databases">
        <authorList>
            <person name="Tran Van P."/>
        </authorList>
    </citation>
    <scope>NUCLEOTIDE SEQUENCE</scope>
</reference>
<dbReference type="CDD" id="cd10211">
    <property type="entry name" value="ASKHA_NBD_Arp5"/>
    <property type="match status" value="1"/>
</dbReference>
<organism evidence="7">
    <name type="scientific">Oppiella nova</name>
    <dbReference type="NCBI Taxonomy" id="334625"/>
    <lineage>
        <taxon>Eukaryota</taxon>
        <taxon>Metazoa</taxon>
        <taxon>Ecdysozoa</taxon>
        <taxon>Arthropoda</taxon>
        <taxon>Chelicerata</taxon>
        <taxon>Arachnida</taxon>
        <taxon>Acari</taxon>
        <taxon>Acariformes</taxon>
        <taxon>Sarcoptiformes</taxon>
        <taxon>Oribatida</taxon>
        <taxon>Brachypylina</taxon>
        <taxon>Oppioidea</taxon>
        <taxon>Oppiidae</taxon>
        <taxon>Oppiella</taxon>
    </lineage>
</organism>
<dbReference type="SUPFAM" id="SSF53067">
    <property type="entry name" value="Actin-like ATPase domain"/>
    <property type="match status" value="2"/>
</dbReference>
<dbReference type="OrthoDB" id="7340501at2759"/>
<evidence type="ECO:0000256" key="6">
    <source>
        <dbReference type="SAM" id="Coils"/>
    </source>
</evidence>
<dbReference type="SMART" id="SM00268">
    <property type="entry name" value="ACTIN"/>
    <property type="match status" value="1"/>
</dbReference>